<evidence type="ECO:0000313" key="2">
    <source>
        <dbReference type="EMBL" id="MCK9793082.1"/>
    </source>
</evidence>
<dbReference type="NCBIfam" id="TIGR01764">
    <property type="entry name" value="excise"/>
    <property type="match status" value="1"/>
</dbReference>
<evidence type="ECO:0000259" key="1">
    <source>
        <dbReference type="Pfam" id="PF12728"/>
    </source>
</evidence>
<dbReference type="RefSeq" id="WP_416342949.1">
    <property type="nucleotide sequence ID" value="NZ_JALQCY010000002.1"/>
</dbReference>
<name>A0ABT0J0S0_9MICO</name>
<dbReference type="InterPro" id="IPR010093">
    <property type="entry name" value="SinI_DNA-bd"/>
</dbReference>
<organism evidence="2 3">
    <name type="scientific">Isoptericola peretonis</name>
    <dbReference type="NCBI Taxonomy" id="2918523"/>
    <lineage>
        <taxon>Bacteria</taxon>
        <taxon>Bacillati</taxon>
        <taxon>Actinomycetota</taxon>
        <taxon>Actinomycetes</taxon>
        <taxon>Micrococcales</taxon>
        <taxon>Promicromonosporaceae</taxon>
        <taxon>Isoptericola</taxon>
    </lineage>
</organism>
<keyword evidence="3" id="KW-1185">Reference proteome</keyword>
<dbReference type="InterPro" id="IPR041657">
    <property type="entry name" value="HTH_17"/>
</dbReference>
<sequence>MSTNLTAYESADRAGTSVDTIYRAIRRGELGAIRFGPRTIRVPEDELAAYIARKTVPAAAAPADRDGAA</sequence>
<proteinExistence type="predicted"/>
<dbReference type="Proteomes" id="UP001651050">
    <property type="component" value="Unassembled WGS sequence"/>
</dbReference>
<evidence type="ECO:0000313" key="3">
    <source>
        <dbReference type="Proteomes" id="UP001651050"/>
    </source>
</evidence>
<feature type="domain" description="Helix-turn-helix" evidence="1">
    <location>
        <begin position="5"/>
        <end position="54"/>
    </location>
</feature>
<comment type="caution">
    <text evidence="2">The sequence shown here is derived from an EMBL/GenBank/DDBJ whole genome shotgun (WGS) entry which is preliminary data.</text>
</comment>
<dbReference type="EMBL" id="JALQCY010000002">
    <property type="protein sequence ID" value="MCK9793082.1"/>
    <property type="molecule type" value="Genomic_DNA"/>
</dbReference>
<gene>
    <name evidence="2" type="ORF">M1843_04895</name>
</gene>
<reference evidence="2 3" key="1">
    <citation type="submission" date="2022-02" db="EMBL/GenBank/DDBJ databases">
        <title>The car tank lid bacteriome: a reservoir of bacteria with potential in bioremediation of fuel.</title>
        <authorList>
            <person name="Vidal-Verdu A."/>
            <person name="Gomez-Martinez D."/>
            <person name="Latorre-Perez A."/>
            <person name="Pereto J."/>
            <person name="Porcar M."/>
        </authorList>
    </citation>
    <scope>NUCLEOTIDE SEQUENCE [LARGE SCALE GENOMIC DNA]</scope>
    <source>
        <strain evidence="2 3">4D.3</strain>
    </source>
</reference>
<protein>
    <submittedName>
        <fullName evidence="2">Helix-turn-helix domain-containing protein</fullName>
    </submittedName>
</protein>
<dbReference type="Pfam" id="PF12728">
    <property type="entry name" value="HTH_17"/>
    <property type="match status" value="1"/>
</dbReference>
<accession>A0ABT0J0S0</accession>